<feature type="compositionally biased region" description="Basic and acidic residues" evidence="10">
    <location>
        <begin position="95"/>
        <end position="115"/>
    </location>
</feature>
<feature type="compositionally biased region" description="Polar residues" evidence="10">
    <location>
        <begin position="701"/>
        <end position="716"/>
    </location>
</feature>
<dbReference type="AlphaFoldDB" id="A0A8C5LNQ0"/>
<dbReference type="GO" id="GO:0005634">
    <property type="term" value="C:nucleus"/>
    <property type="evidence" value="ECO:0007669"/>
    <property type="project" value="TreeGrafter"/>
</dbReference>
<feature type="domain" description="C3H1-type" evidence="12">
    <location>
        <begin position="334"/>
        <end position="362"/>
    </location>
</feature>
<dbReference type="CDD" id="cd12258">
    <property type="entry name" value="RRM2_RBM26_like"/>
    <property type="match status" value="1"/>
</dbReference>
<feature type="compositionally biased region" description="Acidic residues" evidence="10">
    <location>
        <begin position="1076"/>
        <end position="1108"/>
    </location>
</feature>
<feature type="compositionally biased region" description="Polar residues" evidence="10">
    <location>
        <begin position="172"/>
        <end position="181"/>
    </location>
</feature>
<dbReference type="InterPro" id="IPR045137">
    <property type="entry name" value="RBM26/27"/>
</dbReference>
<feature type="domain" description="RRM" evidence="11">
    <location>
        <begin position="999"/>
        <end position="1068"/>
    </location>
</feature>
<feature type="compositionally biased region" description="Basic and acidic residues" evidence="10">
    <location>
        <begin position="235"/>
        <end position="273"/>
    </location>
</feature>
<dbReference type="GO" id="GO:0008270">
    <property type="term" value="F:zinc ion binding"/>
    <property type="evidence" value="ECO:0007669"/>
    <property type="project" value="UniProtKB-KW"/>
</dbReference>
<name>A0A8C5LNQ0_9ANUR</name>
<feature type="domain" description="RRM" evidence="11">
    <location>
        <begin position="588"/>
        <end position="673"/>
    </location>
</feature>
<feature type="compositionally biased region" description="Pro residues" evidence="10">
    <location>
        <begin position="394"/>
        <end position="434"/>
    </location>
</feature>
<keyword evidence="4 7" id="KW-0694">RNA-binding</keyword>
<dbReference type="GO" id="GO:0003723">
    <property type="term" value="F:RNA binding"/>
    <property type="evidence" value="ECO:0007669"/>
    <property type="project" value="UniProtKB-UniRule"/>
</dbReference>
<dbReference type="PANTHER" id="PTHR14398:SF2">
    <property type="entry name" value="RNA-BINDING PROTEIN 26"/>
    <property type="match status" value="1"/>
</dbReference>
<evidence type="ECO:0000256" key="3">
    <source>
        <dbReference type="ARBA" id="ARBA00022833"/>
    </source>
</evidence>
<dbReference type="GeneTree" id="ENSGT00510000046929"/>
<feature type="compositionally biased region" description="Basic residues" evidence="10">
    <location>
        <begin position="963"/>
        <end position="984"/>
    </location>
</feature>
<gene>
    <name evidence="13" type="primary">RBM26</name>
</gene>
<evidence type="ECO:0000313" key="14">
    <source>
        <dbReference type="Proteomes" id="UP000694569"/>
    </source>
</evidence>
<dbReference type="Gene3D" id="3.30.70.330">
    <property type="match status" value="2"/>
</dbReference>
<keyword evidence="3 8" id="KW-0862">Zinc</keyword>
<dbReference type="InterPro" id="IPR000571">
    <property type="entry name" value="Znf_CCCH"/>
</dbReference>
<feature type="compositionally biased region" description="Basic residues" evidence="10">
    <location>
        <begin position="217"/>
        <end position="234"/>
    </location>
</feature>
<organism evidence="13 14">
    <name type="scientific">Leptobrachium leishanense</name>
    <name type="common">Leishan spiny toad</name>
    <dbReference type="NCBI Taxonomy" id="445787"/>
    <lineage>
        <taxon>Eukaryota</taxon>
        <taxon>Metazoa</taxon>
        <taxon>Chordata</taxon>
        <taxon>Craniata</taxon>
        <taxon>Vertebrata</taxon>
        <taxon>Euteleostomi</taxon>
        <taxon>Amphibia</taxon>
        <taxon>Batrachia</taxon>
        <taxon>Anura</taxon>
        <taxon>Pelobatoidea</taxon>
        <taxon>Megophryidae</taxon>
        <taxon>Leptobrachium</taxon>
    </lineage>
</organism>
<evidence type="ECO:0000256" key="2">
    <source>
        <dbReference type="ARBA" id="ARBA00022771"/>
    </source>
</evidence>
<reference evidence="13" key="2">
    <citation type="submission" date="2025-09" db="UniProtKB">
        <authorList>
            <consortium name="Ensembl"/>
        </authorList>
    </citation>
    <scope>IDENTIFICATION</scope>
</reference>
<feature type="region of interest" description="Disordered" evidence="10">
    <location>
        <begin position="958"/>
        <end position="990"/>
    </location>
</feature>
<feature type="region of interest" description="Disordered" evidence="10">
    <location>
        <begin position="394"/>
        <end position="438"/>
    </location>
</feature>
<protein>
    <submittedName>
        <fullName evidence="13">RNA binding motif protein 26</fullName>
    </submittedName>
</protein>
<dbReference type="InterPro" id="IPR035979">
    <property type="entry name" value="RBD_domain_sf"/>
</dbReference>
<evidence type="ECO:0000259" key="12">
    <source>
        <dbReference type="PROSITE" id="PS50103"/>
    </source>
</evidence>
<evidence type="ECO:0000256" key="10">
    <source>
        <dbReference type="SAM" id="MobiDB-lite"/>
    </source>
</evidence>
<proteinExistence type="predicted"/>
<dbReference type="OrthoDB" id="443401at2759"/>
<dbReference type="PROSITE" id="PS50102">
    <property type="entry name" value="RRM"/>
    <property type="match status" value="2"/>
</dbReference>
<dbReference type="SUPFAM" id="SSF54928">
    <property type="entry name" value="RNA-binding domain, RBD"/>
    <property type="match status" value="2"/>
</dbReference>
<dbReference type="Proteomes" id="UP000694569">
    <property type="component" value="Unplaced"/>
</dbReference>
<dbReference type="SMART" id="SM00356">
    <property type="entry name" value="ZnF_C3H1"/>
    <property type="match status" value="1"/>
</dbReference>
<feature type="region of interest" description="Disordered" evidence="10">
    <location>
        <begin position="779"/>
        <end position="831"/>
    </location>
</feature>
<sequence>MIIEDFEALKDWLTSILEPICDADPSALAKYVLALVKKDKNDGELKAFCIDQLDVFLQRETQGFVDKMFDAISTKSYLPQPASPSSTAIKLETFEHQEIESKKEEVPKEDDSKEKKISRRANHSPQPSSSRHREIRENSRKRSNSDRESSSMQHLFRSGGQEPKPEGDIPQSRLSGSKIQNTKTTTRSRDDRKKDDRSRKREYDRNPTRRDSYRDRYNRRRGRSRSYSRSRSRSWSKERQRDRDRDRSRSRSRTRSRDKESGKPKYDVERTEPADNSYPAGPSVTHMASAHYQVPTLSSTITVITPSHHGSSSTENWPEFHEDQVDHGTYGRTPVPKKRCRDYDEKGFCMRGDMCPFDHGSDPVVVEDVNLPGILPFPAQPPVVDVPPPLGLPPPPSLLTPPPVNLRPPVPPPGPLPPSLPPVTGPPPPLPPLQPAGMDAPPISATSSVPTVVTTGIRHPPPPVAPPSLFSSAITGPIPMFPEQYETDGYNPEAPSMTSTARPMYRHRVHAQRPNLIGLTSGDMDSPPREKPISNNMRIVVDSESRKRNLGTMHSGLPPKKPWFDKSNFNRQSNVGFQKKVQFSNENTKLELRRIPPDLNNISKLNEHFSKFGTLVNLQVAYEGDPEAALIQFASPIEAKKAISSTEAVLNNRFIKMYWHREGQPPQVPSPATPKVGQFTVQPNSLPALKQSVKERLGPVPSSNLEPAEAQSANSESVQNITKVSIKDRLGYIEKNPSPATEKVLSTSTGLTKTVYNPAALKAMQKSLPYPAPVEINEAQKKKQVRSQNLQDETEEPDGETKKPNTAGRGETMKNADKAARSARGWKKKKHRAEEALKLQQNVRKKKQEILEKHIETQKILISKFEKNKNMKSEDKAEILKTLEMLNNNITKLRDEQKAVSSAGNALKSNRSRAQTQKELLDTELDLYKKVQAGEDVAELRKKYTELQLEAAKRGVLSSSRGRGAHQRGRGMFRGRGRVSRGRGGRGVPRHAVIDHRPRALEITGFTENDREDLLPHFAQFGEIEDYRVDDSSLHAIISFRTRSEAETAAFHGTRFKGQNLKLAWNKPVPNISCMEAEDAEQDEEDFQEDSIVDDSLLQDDDEEEEDNESRSWRR</sequence>
<dbReference type="InterPro" id="IPR039511">
    <property type="entry name" value="RBM26-like_RRM2"/>
</dbReference>
<dbReference type="InterPro" id="IPR000504">
    <property type="entry name" value="RRM_dom"/>
</dbReference>
<feature type="region of interest" description="Disordered" evidence="10">
    <location>
        <begin position="95"/>
        <end position="279"/>
    </location>
</feature>
<evidence type="ECO:0000256" key="6">
    <source>
        <dbReference type="ARBA" id="ARBA00043866"/>
    </source>
</evidence>
<feature type="compositionally biased region" description="Basic and acidic residues" evidence="10">
    <location>
        <begin position="811"/>
        <end position="820"/>
    </location>
</feature>
<accession>A0A8C5LNQ0</accession>
<feature type="zinc finger region" description="C3H1-type" evidence="8">
    <location>
        <begin position="334"/>
        <end position="362"/>
    </location>
</feature>
<feature type="coiled-coil region" evidence="9">
    <location>
        <begin position="876"/>
        <end position="903"/>
    </location>
</feature>
<evidence type="ECO:0000256" key="8">
    <source>
        <dbReference type="PROSITE-ProRule" id="PRU00723"/>
    </source>
</evidence>
<keyword evidence="2 8" id="KW-0863">Zinc-finger</keyword>
<reference evidence="13" key="1">
    <citation type="submission" date="2025-08" db="UniProtKB">
        <authorList>
            <consortium name="Ensembl"/>
        </authorList>
    </citation>
    <scope>IDENTIFICATION</scope>
</reference>
<evidence type="ECO:0000256" key="1">
    <source>
        <dbReference type="ARBA" id="ARBA00022723"/>
    </source>
</evidence>
<feature type="region of interest" description="Disordered" evidence="10">
    <location>
        <begin position="695"/>
        <end position="716"/>
    </location>
</feature>
<dbReference type="Pfam" id="PF14605">
    <property type="entry name" value="Nup35_RRM_2"/>
    <property type="match status" value="1"/>
</dbReference>
<keyword evidence="1 8" id="KW-0479">Metal-binding</keyword>
<comment type="function">
    <text evidence="6">May be involved in the turnover of nuclear polyadenylated (pA+) RNA.</text>
</comment>
<dbReference type="FunFam" id="3.30.70.330:FF:000330">
    <property type="entry name" value="RNA-binding motif protein 26"/>
    <property type="match status" value="1"/>
</dbReference>
<feature type="region of interest" description="Disordered" evidence="10">
    <location>
        <begin position="1076"/>
        <end position="1115"/>
    </location>
</feature>
<dbReference type="InterPro" id="IPR012677">
    <property type="entry name" value="Nucleotide-bd_a/b_plait_sf"/>
</dbReference>
<dbReference type="InterPro" id="IPR002483">
    <property type="entry name" value="PWI_dom"/>
</dbReference>
<evidence type="ECO:0000313" key="13">
    <source>
        <dbReference type="Ensembl" id="ENSLLEP00000000881.1"/>
    </source>
</evidence>
<dbReference type="SMART" id="SM00360">
    <property type="entry name" value="RRM"/>
    <property type="match status" value="2"/>
</dbReference>
<dbReference type="Pfam" id="PF01480">
    <property type="entry name" value="PWI"/>
    <property type="match status" value="1"/>
</dbReference>
<keyword evidence="14" id="KW-1185">Reference proteome</keyword>
<evidence type="ECO:0000256" key="9">
    <source>
        <dbReference type="SAM" id="Coils"/>
    </source>
</evidence>
<keyword evidence="5 9" id="KW-0175">Coiled coil</keyword>
<feature type="compositionally biased region" description="Basic and acidic residues" evidence="10">
    <location>
        <begin position="187"/>
        <end position="216"/>
    </location>
</feature>
<evidence type="ECO:0000259" key="11">
    <source>
        <dbReference type="PROSITE" id="PS50102"/>
    </source>
</evidence>
<dbReference type="FunFam" id="1.20.1390.10:FF:000001">
    <property type="entry name" value="RNA-binding protein 26 isoform X2"/>
    <property type="match status" value="1"/>
</dbReference>
<evidence type="ECO:0000256" key="4">
    <source>
        <dbReference type="ARBA" id="ARBA00022884"/>
    </source>
</evidence>
<dbReference type="FunFam" id="3.30.70.330:FF:000124">
    <property type="entry name" value="RNA-binding protein 26 isoform X3"/>
    <property type="match status" value="1"/>
</dbReference>
<dbReference type="Ensembl" id="ENSLLET00000000913.1">
    <property type="protein sequence ID" value="ENSLLEP00000000881.1"/>
    <property type="gene ID" value="ENSLLEG00000000545.1"/>
</dbReference>
<evidence type="ECO:0000256" key="7">
    <source>
        <dbReference type="PROSITE-ProRule" id="PRU00176"/>
    </source>
</evidence>
<evidence type="ECO:0000256" key="5">
    <source>
        <dbReference type="ARBA" id="ARBA00023054"/>
    </source>
</evidence>
<feature type="compositionally biased region" description="Basic and acidic residues" evidence="10">
    <location>
        <begin position="131"/>
        <end position="149"/>
    </location>
</feature>
<dbReference type="PANTHER" id="PTHR14398">
    <property type="entry name" value="RNA RECOGNITION RRM/RNP DOMAIN"/>
    <property type="match status" value="1"/>
</dbReference>
<dbReference type="PROSITE" id="PS50103">
    <property type="entry name" value="ZF_C3H1"/>
    <property type="match status" value="1"/>
</dbReference>